<feature type="compositionally biased region" description="Low complexity" evidence="1">
    <location>
        <begin position="152"/>
        <end position="161"/>
    </location>
</feature>
<keyword evidence="3" id="KW-1185">Reference proteome</keyword>
<dbReference type="AlphaFoldDB" id="M5G2A2"/>
<feature type="compositionally biased region" description="Low complexity" evidence="1">
    <location>
        <begin position="199"/>
        <end position="211"/>
    </location>
</feature>
<accession>M5G2A2</accession>
<evidence type="ECO:0000256" key="1">
    <source>
        <dbReference type="SAM" id="MobiDB-lite"/>
    </source>
</evidence>
<proteinExistence type="predicted"/>
<feature type="region of interest" description="Disordered" evidence="1">
    <location>
        <begin position="1"/>
        <end position="282"/>
    </location>
</feature>
<dbReference type="OrthoDB" id="3229208at2759"/>
<reference evidence="2 3" key="1">
    <citation type="journal article" date="2012" name="Science">
        <title>The Paleozoic origin of enzymatic lignin decomposition reconstructed from 31 fungal genomes.</title>
        <authorList>
            <person name="Floudas D."/>
            <person name="Binder M."/>
            <person name="Riley R."/>
            <person name="Barry K."/>
            <person name="Blanchette R.A."/>
            <person name="Henrissat B."/>
            <person name="Martinez A.T."/>
            <person name="Otillar R."/>
            <person name="Spatafora J.W."/>
            <person name="Yadav J.S."/>
            <person name="Aerts A."/>
            <person name="Benoit I."/>
            <person name="Boyd A."/>
            <person name="Carlson A."/>
            <person name="Copeland A."/>
            <person name="Coutinho P.M."/>
            <person name="de Vries R.P."/>
            <person name="Ferreira P."/>
            <person name="Findley K."/>
            <person name="Foster B."/>
            <person name="Gaskell J."/>
            <person name="Glotzer D."/>
            <person name="Gorecki P."/>
            <person name="Heitman J."/>
            <person name="Hesse C."/>
            <person name="Hori C."/>
            <person name="Igarashi K."/>
            <person name="Jurgens J.A."/>
            <person name="Kallen N."/>
            <person name="Kersten P."/>
            <person name="Kohler A."/>
            <person name="Kuees U."/>
            <person name="Kumar T.K.A."/>
            <person name="Kuo A."/>
            <person name="LaButti K."/>
            <person name="Larrondo L.F."/>
            <person name="Lindquist E."/>
            <person name="Ling A."/>
            <person name="Lombard V."/>
            <person name="Lucas S."/>
            <person name="Lundell T."/>
            <person name="Martin R."/>
            <person name="McLaughlin D.J."/>
            <person name="Morgenstern I."/>
            <person name="Morin E."/>
            <person name="Murat C."/>
            <person name="Nagy L.G."/>
            <person name="Nolan M."/>
            <person name="Ohm R.A."/>
            <person name="Patyshakuliyeva A."/>
            <person name="Rokas A."/>
            <person name="Ruiz-Duenas F.J."/>
            <person name="Sabat G."/>
            <person name="Salamov A."/>
            <person name="Samejima M."/>
            <person name="Schmutz J."/>
            <person name="Slot J.C."/>
            <person name="St John F."/>
            <person name="Stenlid J."/>
            <person name="Sun H."/>
            <person name="Sun S."/>
            <person name="Syed K."/>
            <person name="Tsang A."/>
            <person name="Wiebenga A."/>
            <person name="Young D."/>
            <person name="Pisabarro A."/>
            <person name="Eastwood D.C."/>
            <person name="Martin F."/>
            <person name="Cullen D."/>
            <person name="Grigoriev I.V."/>
            <person name="Hibbett D.S."/>
        </authorList>
    </citation>
    <scope>NUCLEOTIDE SEQUENCE [LARGE SCALE GENOMIC DNA]</scope>
    <source>
        <strain evidence="2 3">DJM-731 SS1</strain>
    </source>
</reference>
<organism evidence="2 3">
    <name type="scientific">Dacryopinax primogenitus (strain DJM 731)</name>
    <name type="common">Brown rot fungus</name>
    <dbReference type="NCBI Taxonomy" id="1858805"/>
    <lineage>
        <taxon>Eukaryota</taxon>
        <taxon>Fungi</taxon>
        <taxon>Dikarya</taxon>
        <taxon>Basidiomycota</taxon>
        <taxon>Agaricomycotina</taxon>
        <taxon>Dacrymycetes</taxon>
        <taxon>Dacrymycetales</taxon>
        <taxon>Dacrymycetaceae</taxon>
        <taxon>Dacryopinax</taxon>
    </lineage>
</organism>
<feature type="compositionally biased region" description="Acidic residues" evidence="1">
    <location>
        <begin position="1"/>
        <end position="15"/>
    </location>
</feature>
<feature type="region of interest" description="Disordered" evidence="1">
    <location>
        <begin position="347"/>
        <end position="373"/>
    </location>
</feature>
<sequence>MVDELADDDDDDDDAASSVPGGTGALPPLHAHKSSSTRGGKGSRGPRKKRLAQIGERVMSPPPRQIGTEWVVHVSEGQTVPPSDDVMPPLPPPARGRGRGSRGGKRGVAGPGRGWRKGITNAKKAEWEAEAAALNNSNSTPDAFLSTMPPNSGSGSASGAGMFREYHPPSGELSAPSIPAPPLLQIKQDLAERPKHPTSSAKLSSQRSASAPYPPPIVQPTLPSQEIRYLPPEPRLEPGMAPTDGRGGLLMPIHGIPSRACPVQPAPKLPSNQPQQAPPQPIDRAGIKFKVRKWRNVSREIKGIGGTRFFVKTWLGDKESEYTRHRGMSGPTLGPMPAFPSRFKFKQEFNGSTGTGTPADRGTPMEGTAGNPVIVDLTDDVDMDSPAALPEGSIAVPP</sequence>
<evidence type="ECO:0000313" key="2">
    <source>
        <dbReference type="EMBL" id="EJU02819.1"/>
    </source>
</evidence>
<dbReference type="RefSeq" id="XP_040629713.1">
    <property type="nucleotide sequence ID" value="XM_040777225.1"/>
</dbReference>
<evidence type="ECO:0000313" key="3">
    <source>
        <dbReference type="Proteomes" id="UP000030653"/>
    </source>
</evidence>
<feature type="compositionally biased region" description="Basic residues" evidence="1">
    <location>
        <begin position="96"/>
        <end position="105"/>
    </location>
</feature>
<dbReference type="Proteomes" id="UP000030653">
    <property type="component" value="Unassembled WGS sequence"/>
</dbReference>
<gene>
    <name evidence="2" type="ORF">DACRYDRAFT_94486</name>
</gene>
<dbReference type="STRING" id="1858805.M5G2A2"/>
<dbReference type="HOGENOM" id="CLU_692664_0_0_1"/>
<dbReference type="GeneID" id="63692287"/>
<name>M5G2A2_DACPD</name>
<dbReference type="EMBL" id="JH795861">
    <property type="protein sequence ID" value="EJU02819.1"/>
    <property type="molecule type" value="Genomic_DNA"/>
</dbReference>
<protein>
    <submittedName>
        <fullName evidence="2">Uncharacterized protein</fullName>
    </submittedName>
</protein>